<name>A0ABX4LNM5_9BACT</name>
<comment type="caution">
    <text evidence="1">The sequence shown here is derived from an EMBL/GenBank/DDBJ whole genome shotgun (WGS) entry which is preliminary data.</text>
</comment>
<dbReference type="EMBL" id="NWVW01000014">
    <property type="protein sequence ID" value="PHO09092.1"/>
    <property type="molecule type" value="Genomic_DNA"/>
</dbReference>
<dbReference type="Proteomes" id="UP000221384">
    <property type="component" value="Unassembled WGS sequence"/>
</dbReference>
<evidence type="ECO:0000313" key="2">
    <source>
        <dbReference type="Proteomes" id="UP000221384"/>
    </source>
</evidence>
<keyword evidence="2" id="KW-1185">Reference proteome</keyword>
<dbReference type="RefSeq" id="WP_099334981.1">
    <property type="nucleotide sequence ID" value="NZ_CP042812.1"/>
</dbReference>
<evidence type="ECO:0000313" key="1">
    <source>
        <dbReference type="EMBL" id="PHO09092.1"/>
    </source>
</evidence>
<sequence length="335" mass="39376">MGKEKKKRKIIGREVAHHKDEKFTIYSKVLLFLIENPNKSFTNTDIREKISWEELDYKKTSFRNMFNRCIDFYIESRILIKLVTFKDNNNKDIEVLIIKDDYDREERHYYIEFNGKTEKINPQNTKVRLYDKEIDGIDENGEYYDDDYVVDLHIPKSRDGRKRLCETVSSMITTIPNVDIYSPTLKTVLESQLFGFNTDFVSNTIGRVILKHHNIQNKSNETNGYPLDVIMSIIHSKLNVDVKFENFGNTIQLKNTKIKKVSIKENGFDIHFDNFISQNQSDIKQILSIENSSEDGLRDDIKKLEEMINELPSDDKEKITKLIGEVTPSMDLFEF</sequence>
<organism evidence="1 2">
    <name type="scientific">Malaciobacter canalis</name>
    <dbReference type="NCBI Taxonomy" id="1912871"/>
    <lineage>
        <taxon>Bacteria</taxon>
        <taxon>Pseudomonadati</taxon>
        <taxon>Campylobacterota</taxon>
        <taxon>Epsilonproteobacteria</taxon>
        <taxon>Campylobacterales</taxon>
        <taxon>Arcobacteraceae</taxon>
        <taxon>Malaciobacter</taxon>
    </lineage>
</organism>
<gene>
    <name evidence="1" type="ORF">CPG37_10870</name>
</gene>
<accession>A0ABX4LNM5</accession>
<reference evidence="1 2" key="1">
    <citation type="submission" date="2017-09" db="EMBL/GenBank/DDBJ databases">
        <authorList>
            <person name="Perez-Cataluna A."/>
            <person name="Figueras M.J."/>
            <person name="Salas-Masso N."/>
        </authorList>
    </citation>
    <scope>NUCLEOTIDE SEQUENCE [LARGE SCALE GENOMIC DNA]</scope>
    <source>
        <strain evidence="1 2">F138-33</strain>
    </source>
</reference>
<protein>
    <submittedName>
        <fullName evidence="1">Uncharacterized protein</fullName>
    </submittedName>
</protein>
<proteinExistence type="predicted"/>